<evidence type="ECO:0000256" key="4">
    <source>
        <dbReference type="ARBA" id="ARBA00022692"/>
    </source>
</evidence>
<feature type="transmembrane region" description="Helical" evidence="9">
    <location>
        <begin position="122"/>
        <end position="139"/>
    </location>
</feature>
<feature type="transmembrane region" description="Helical" evidence="9">
    <location>
        <begin position="322"/>
        <end position="342"/>
    </location>
</feature>
<evidence type="ECO:0000259" key="10">
    <source>
        <dbReference type="Pfam" id="PF02397"/>
    </source>
</evidence>
<dbReference type="Pfam" id="PF13727">
    <property type="entry name" value="CoA_binding_3"/>
    <property type="match status" value="1"/>
</dbReference>
<dbReference type="KEGG" id="gso:PH603_11610"/>
<evidence type="ECO:0000256" key="5">
    <source>
        <dbReference type="ARBA" id="ARBA00022989"/>
    </source>
</evidence>
<dbReference type="NCBIfam" id="TIGR03023">
    <property type="entry name" value="WcaJ_sugtrans"/>
    <property type="match status" value="1"/>
</dbReference>
<dbReference type="InterPro" id="IPR036291">
    <property type="entry name" value="NAD(P)-bd_dom_sf"/>
</dbReference>
<dbReference type="GO" id="GO:0016020">
    <property type="term" value="C:membrane"/>
    <property type="evidence" value="ECO:0007669"/>
    <property type="project" value="UniProtKB-SubCell"/>
</dbReference>
<protein>
    <submittedName>
        <fullName evidence="11">Undecaprenyl-phosphate glucose phosphotransferase</fullName>
        <ecNumber evidence="11">2.7.8.31</ecNumber>
    </submittedName>
</protein>
<keyword evidence="3 11" id="KW-0808">Transferase</keyword>
<dbReference type="InterPro" id="IPR017475">
    <property type="entry name" value="EPS_sugar_tfrase"/>
</dbReference>
<evidence type="ECO:0000256" key="6">
    <source>
        <dbReference type="ARBA" id="ARBA00023136"/>
    </source>
</evidence>
<dbReference type="GO" id="GO:0000271">
    <property type="term" value="P:polysaccharide biosynthetic process"/>
    <property type="evidence" value="ECO:0007669"/>
    <property type="project" value="UniProtKB-KW"/>
</dbReference>
<evidence type="ECO:0000313" key="12">
    <source>
        <dbReference type="Proteomes" id="UP001217500"/>
    </source>
</evidence>
<feature type="transmembrane region" description="Helical" evidence="9">
    <location>
        <begin position="151"/>
        <end position="173"/>
    </location>
</feature>
<feature type="domain" description="Bacterial sugar transferase" evidence="10">
    <location>
        <begin position="316"/>
        <end position="504"/>
    </location>
</feature>
<sequence>MTETSEIGKKSGVEPGQQAPGNTDHDPHAVDKLLELTDLSAGRPVPPSMIEYILRVSDVLSILIAGIIVFAAVLANPTADLALFYTNIVVLGAILASMTIYSVGGYDADCFFNLITSFRRASFGWALTIAALLVVGFAFKSTGNVSRIWASAWAIGALTTLGVTRAVIWGLMVNMRSRKRFDSRVAIVGASEQGQRLYRFVRDSKWLTMRVIAFCDDRVSRVPDELDQIPVLPGLDSLVELIRRNAIDQVLVALPWSATERLREVIDRITETPIKVRLAPDMALFDFSNRTFSSLGGLPVLDLYDRPISGTSWIQKWLEDKILASLIILLVSPVLIACAIAIKLDSQGPVFFRQNREGFNNQTFRIWKFRTMRPESCEGDNIRQATKNDDRITKVGAFLRRTSLDELPQLFNVITGDMSLVGPRPHAKSTRAAGVRFDDAVKRYAARHRVKPGITGWAQVHGWRGETDTIEKLEARLRHDLYYIDNWSLGLDLYILIRTGLVVLGQKEAY</sequence>
<keyword evidence="12" id="KW-1185">Reference proteome</keyword>
<dbReference type="RefSeq" id="WP_289502694.1">
    <property type="nucleotide sequence ID" value="NZ_CP116805.1"/>
</dbReference>
<keyword evidence="7" id="KW-0270">Exopolysaccharide synthesis</keyword>
<dbReference type="InterPro" id="IPR003362">
    <property type="entry name" value="Bact_transf"/>
</dbReference>
<organism evidence="11 12">
    <name type="scientific">Gimibacter soli</name>
    <dbReference type="NCBI Taxonomy" id="3024400"/>
    <lineage>
        <taxon>Bacteria</taxon>
        <taxon>Pseudomonadati</taxon>
        <taxon>Pseudomonadota</taxon>
        <taxon>Alphaproteobacteria</taxon>
        <taxon>Kordiimonadales</taxon>
        <taxon>Temperatibacteraceae</taxon>
        <taxon>Gimibacter</taxon>
    </lineage>
</organism>
<dbReference type="NCBIfam" id="TIGR03025">
    <property type="entry name" value="EPS_sugtrans"/>
    <property type="match status" value="1"/>
</dbReference>
<comment type="similarity">
    <text evidence="2">Belongs to the bacterial sugar transferase family.</text>
</comment>
<evidence type="ECO:0000256" key="2">
    <source>
        <dbReference type="ARBA" id="ARBA00006464"/>
    </source>
</evidence>
<dbReference type="Gene3D" id="3.40.50.720">
    <property type="entry name" value="NAD(P)-binding Rossmann-like Domain"/>
    <property type="match status" value="1"/>
</dbReference>
<dbReference type="SUPFAM" id="SSF51735">
    <property type="entry name" value="NAD(P)-binding Rossmann-fold domains"/>
    <property type="match status" value="1"/>
</dbReference>
<evidence type="ECO:0000256" key="7">
    <source>
        <dbReference type="ARBA" id="ARBA00023169"/>
    </source>
</evidence>
<gene>
    <name evidence="11" type="ORF">PH603_11610</name>
</gene>
<name>A0AAE9XNA4_9PROT</name>
<dbReference type="EMBL" id="CP116805">
    <property type="protein sequence ID" value="WCL53182.1"/>
    <property type="molecule type" value="Genomic_DNA"/>
</dbReference>
<dbReference type="PANTHER" id="PTHR30576">
    <property type="entry name" value="COLANIC BIOSYNTHESIS UDP-GLUCOSE LIPID CARRIER TRANSFERASE"/>
    <property type="match status" value="1"/>
</dbReference>
<feature type="transmembrane region" description="Helical" evidence="9">
    <location>
        <begin position="81"/>
        <end position="101"/>
    </location>
</feature>
<accession>A0AAE9XNA4</accession>
<keyword evidence="4 9" id="KW-0812">Transmembrane</keyword>
<evidence type="ECO:0000256" key="1">
    <source>
        <dbReference type="ARBA" id="ARBA00004141"/>
    </source>
</evidence>
<dbReference type="AlphaFoldDB" id="A0AAE9XNA4"/>
<dbReference type="Pfam" id="PF02397">
    <property type="entry name" value="Bac_transf"/>
    <property type="match status" value="1"/>
</dbReference>
<dbReference type="EC" id="2.7.8.31" evidence="11"/>
<evidence type="ECO:0000313" key="11">
    <source>
        <dbReference type="EMBL" id="WCL53182.1"/>
    </source>
</evidence>
<dbReference type="PANTHER" id="PTHR30576:SF0">
    <property type="entry name" value="UNDECAPRENYL-PHOSPHATE N-ACETYLGALACTOSAMINYL 1-PHOSPHATE TRANSFERASE-RELATED"/>
    <property type="match status" value="1"/>
</dbReference>
<dbReference type="InterPro" id="IPR017473">
    <property type="entry name" value="Undecaprenyl-P_gluc_Ptfrase"/>
</dbReference>
<feature type="transmembrane region" description="Helical" evidence="9">
    <location>
        <begin position="52"/>
        <end position="75"/>
    </location>
</feature>
<keyword evidence="6 9" id="KW-0472">Membrane</keyword>
<reference evidence="11" key="1">
    <citation type="submission" date="2023-01" db="EMBL/GenBank/DDBJ databases">
        <title>The genome sequence of Kordiimonadaceae bacterium 6D33.</title>
        <authorList>
            <person name="Liu Y."/>
        </authorList>
    </citation>
    <scope>NUCLEOTIDE SEQUENCE</scope>
    <source>
        <strain evidence="11">6D33</strain>
    </source>
</reference>
<feature type="region of interest" description="Disordered" evidence="8">
    <location>
        <begin position="1"/>
        <end position="25"/>
    </location>
</feature>
<dbReference type="Proteomes" id="UP001217500">
    <property type="component" value="Chromosome"/>
</dbReference>
<evidence type="ECO:0000256" key="9">
    <source>
        <dbReference type="SAM" id="Phobius"/>
    </source>
</evidence>
<evidence type="ECO:0000256" key="8">
    <source>
        <dbReference type="SAM" id="MobiDB-lite"/>
    </source>
</evidence>
<keyword evidence="5 9" id="KW-1133">Transmembrane helix</keyword>
<feature type="compositionally biased region" description="Basic and acidic residues" evidence="8">
    <location>
        <begin position="1"/>
        <end position="12"/>
    </location>
</feature>
<proteinExistence type="inferred from homology"/>
<comment type="subcellular location">
    <subcellularLocation>
        <location evidence="1">Membrane</location>
        <topology evidence="1">Multi-pass membrane protein</topology>
    </subcellularLocation>
</comment>
<dbReference type="GO" id="GO:0089702">
    <property type="term" value="F:undecaprenyl-phosphate glucose phosphotransferase activity"/>
    <property type="evidence" value="ECO:0007669"/>
    <property type="project" value="UniProtKB-EC"/>
</dbReference>
<evidence type="ECO:0000256" key="3">
    <source>
        <dbReference type="ARBA" id="ARBA00022679"/>
    </source>
</evidence>